<feature type="binding site" evidence="4">
    <location>
        <position position="297"/>
    </location>
    <ligand>
        <name>AMP</name>
        <dbReference type="ChEBI" id="CHEBI:456215"/>
    </ligand>
</feature>
<dbReference type="PRINTS" id="PR00387">
    <property type="entry name" value="PDIESTERASE1"/>
</dbReference>
<feature type="active site" description="Proton donor" evidence="3">
    <location>
        <position position="72"/>
    </location>
</feature>
<dbReference type="GO" id="GO:0004114">
    <property type="term" value="F:3',5'-cyclic-nucleotide phosphodiesterase activity"/>
    <property type="evidence" value="ECO:0007669"/>
    <property type="project" value="InterPro"/>
</dbReference>
<feature type="domain" description="PDEase" evidence="6">
    <location>
        <begin position="1"/>
        <end position="342"/>
    </location>
</feature>
<dbReference type="InterPro" id="IPR023088">
    <property type="entry name" value="PDEase"/>
</dbReference>
<dbReference type="Gene3D" id="1.10.1300.10">
    <property type="entry name" value="3'5'-cyclic nucleotide phosphodiesterase, catalytic domain"/>
    <property type="match status" value="1"/>
</dbReference>
<dbReference type="EMBL" id="HBFA01018763">
    <property type="protein sequence ID" value="CAD8668574.1"/>
    <property type="molecule type" value="Transcribed_RNA"/>
</dbReference>
<dbReference type="SMART" id="SM00471">
    <property type="entry name" value="HDc"/>
    <property type="match status" value="1"/>
</dbReference>
<keyword evidence="2" id="KW-0378">Hydrolase</keyword>
<reference evidence="7" key="1">
    <citation type="submission" date="2021-01" db="EMBL/GenBank/DDBJ databases">
        <authorList>
            <person name="Corre E."/>
            <person name="Pelletier E."/>
            <person name="Niang G."/>
            <person name="Scheremetjew M."/>
            <person name="Finn R."/>
            <person name="Kale V."/>
            <person name="Holt S."/>
            <person name="Cochrane G."/>
            <person name="Meng A."/>
            <person name="Brown T."/>
            <person name="Cohen L."/>
        </authorList>
    </citation>
    <scope>NUCLEOTIDE SEQUENCE</scope>
    <source>
        <strain evidence="7">CCMP722</strain>
    </source>
</reference>
<sequence length="347" mass="39064">MTGKPFDASTIHQWDFSVLDIDGFNEDGFMVEVGKACFAEHDLIRSLGLSEERVERFLSTLDSKYAKTHPYHGAAHAADVAINVNYLLRSGFARFFSKVEVLVLCVAALGHDLGHFALNNMFLINSNHELVQKFGATSSLEHYHLSLLKELLEDETCYFLDSLSTPDRATFNTLVTELVLATDMSQHRNYFTKFENWYKSAKSEYTGPGSTGDDQYHKWVEAKIPTLRPEDRSLLLAMVLKCADLANVVKPLKQAEGWAERIMMEFFAQGEREVSLSLPVTQPSRPDDIAYLLAKHQLGFLENVVGPLYTAMMELADKDSRATVLSHIRQNGEAWRHKASLEPPGNS</sequence>
<name>A0A7S0R760_9CHLO</name>
<evidence type="ECO:0000256" key="1">
    <source>
        <dbReference type="ARBA" id="ARBA00022723"/>
    </source>
</evidence>
<protein>
    <recommendedName>
        <fullName evidence="6">PDEase domain-containing protein</fullName>
    </recommendedName>
</protein>
<evidence type="ECO:0000256" key="3">
    <source>
        <dbReference type="PIRSR" id="PIRSR623088-1"/>
    </source>
</evidence>
<feature type="binding site" evidence="5">
    <location>
        <position position="76"/>
    </location>
    <ligand>
        <name>Zn(2+)</name>
        <dbReference type="ChEBI" id="CHEBI:29105"/>
        <label>1</label>
    </ligand>
</feature>
<evidence type="ECO:0000256" key="5">
    <source>
        <dbReference type="PIRSR" id="PIRSR623088-3"/>
    </source>
</evidence>
<keyword evidence="1 5" id="KW-0479">Metal-binding</keyword>
<feature type="binding site" evidence="4">
    <location>
        <begin position="72"/>
        <end position="76"/>
    </location>
    <ligand>
        <name>AMP</name>
        <dbReference type="ChEBI" id="CHEBI:456215"/>
    </ligand>
</feature>
<dbReference type="Pfam" id="PF00233">
    <property type="entry name" value="PDEase_I"/>
    <property type="match status" value="1"/>
</dbReference>
<dbReference type="InterPro" id="IPR002073">
    <property type="entry name" value="PDEase_catalytic_dom"/>
</dbReference>
<feature type="binding site" evidence="5">
    <location>
        <position position="111"/>
    </location>
    <ligand>
        <name>Zn(2+)</name>
        <dbReference type="ChEBI" id="CHEBI:29105"/>
        <label>1</label>
    </ligand>
</feature>
<feature type="binding site" evidence="5">
    <location>
        <position position="112"/>
    </location>
    <ligand>
        <name>Zn(2+)</name>
        <dbReference type="ChEBI" id="CHEBI:29105"/>
        <label>1</label>
    </ligand>
</feature>
<dbReference type="SUPFAM" id="SSF109604">
    <property type="entry name" value="HD-domain/PDEase-like"/>
    <property type="match status" value="1"/>
</dbReference>
<dbReference type="AlphaFoldDB" id="A0A7S0R760"/>
<dbReference type="CDD" id="cd00077">
    <property type="entry name" value="HDc"/>
    <property type="match status" value="1"/>
</dbReference>
<dbReference type="InterPro" id="IPR036971">
    <property type="entry name" value="PDEase_catalytic_dom_sf"/>
</dbReference>
<accession>A0A7S0R760</accession>
<dbReference type="GO" id="GO:0007165">
    <property type="term" value="P:signal transduction"/>
    <property type="evidence" value="ECO:0007669"/>
    <property type="project" value="InterPro"/>
</dbReference>
<evidence type="ECO:0000256" key="4">
    <source>
        <dbReference type="PIRSR" id="PIRSR623088-2"/>
    </source>
</evidence>
<dbReference type="InterPro" id="IPR003607">
    <property type="entry name" value="HD/PDEase_dom"/>
</dbReference>
<evidence type="ECO:0000256" key="2">
    <source>
        <dbReference type="ARBA" id="ARBA00022801"/>
    </source>
</evidence>
<evidence type="ECO:0000259" key="6">
    <source>
        <dbReference type="PROSITE" id="PS51845"/>
    </source>
</evidence>
<dbReference type="PROSITE" id="PS00126">
    <property type="entry name" value="PDEASE_I_1"/>
    <property type="match status" value="1"/>
</dbReference>
<feature type="binding site" evidence="5">
    <location>
        <position position="112"/>
    </location>
    <ligand>
        <name>Zn(2+)</name>
        <dbReference type="ChEBI" id="CHEBI:29105"/>
        <label>2</label>
    </ligand>
</feature>
<organism evidence="7">
    <name type="scientific">Pyramimonas obovata</name>
    <dbReference type="NCBI Taxonomy" id="1411642"/>
    <lineage>
        <taxon>Eukaryota</taxon>
        <taxon>Viridiplantae</taxon>
        <taxon>Chlorophyta</taxon>
        <taxon>Pyramimonadophyceae</taxon>
        <taxon>Pyramimonadales</taxon>
        <taxon>Pyramimonadaceae</taxon>
        <taxon>Pyramimonas</taxon>
        <taxon>Pyramimonas incertae sedis</taxon>
    </lineage>
</organism>
<feature type="binding site" evidence="4">
    <location>
        <position position="112"/>
    </location>
    <ligand>
        <name>AMP</name>
        <dbReference type="ChEBI" id="CHEBI:456215"/>
    </ligand>
</feature>
<dbReference type="InterPro" id="IPR023174">
    <property type="entry name" value="PDEase_CS"/>
</dbReference>
<feature type="binding site" evidence="4">
    <location>
        <position position="244"/>
    </location>
    <ligand>
        <name>AMP</name>
        <dbReference type="ChEBI" id="CHEBI:456215"/>
    </ligand>
</feature>
<feature type="binding site" evidence="5">
    <location>
        <position position="244"/>
    </location>
    <ligand>
        <name>Zn(2+)</name>
        <dbReference type="ChEBI" id="CHEBI:29105"/>
        <label>1</label>
    </ligand>
</feature>
<proteinExistence type="predicted"/>
<dbReference type="GO" id="GO:0046872">
    <property type="term" value="F:metal ion binding"/>
    <property type="evidence" value="ECO:0007669"/>
    <property type="project" value="UniProtKB-KW"/>
</dbReference>
<evidence type="ECO:0000313" key="7">
    <source>
        <dbReference type="EMBL" id="CAD8668574.1"/>
    </source>
</evidence>
<gene>
    <name evidence="7" type="ORF">POBO1169_LOCUS9600</name>
</gene>
<dbReference type="PROSITE" id="PS51845">
    <property type="entry name" value="PDEASE_I_2"/>
    <property type="match status" value="1"/>
</dbReference>
<dbReference type="PANTHER" id="PTHR11347">
    <property type="entry name" value="CYCLIC NUCLEOTIDE PHOSPHODIESTERASE"/>
    <property type="match status" value="1"/>
</dbReference>